<evidence type="ECO:0000313" key="8">
    <source>
        <dbReference type="Proteomes" id="UP001162741"/>
    </source>
</evidence>
<evidence type="ECO:0000313" key="7">
    <source>
        <dbReference type="EMBL" id="UYQ91218.1"/>
    </source>
</evidence>
<sequence length="185" mass="21093">MPIHHQTASFEASVQVYWNKLLAVAVAKTNAHDAFDIVQDVLMAAWEKWEDLPKDEQLEYYLLNALKFRVLNYYRSAGRYSAHLKTLEDLLTGTIEEASAIESEALMETVLKEAIDMLSPHQQKLFVLRLRHQYSYKKIATELDIAPGSARVLYSRALEQVKDHIRSNPALSAQLVSAMLLFTIS</sequence>
<dbReference type="InterPro" id="IPR013325">
    <property type="entry name" value="RNA_pol_sigma_r2"/>
</dbReference>
<dbReference type="InterPro" id="IPR014284">
    <property type="entry name" value="RNA_pol_sigma-70_dom"/>
</dbReference>
<evidence type="ECO:0000256" key="1">
    <source>
        <dbReference type="ARBA" id="ARBA00010641"/>
    </source>
</evidence>
<feature type="domain" description="RNA polymerase sigma-70 region 2" evidence="5">
    <location>
        <begin position="29"/>
        <end position="79"/>
    </location>
</feature>
<name>A0ABY6IV19_9BACT</name>
<dbReference type="InterPro" id="IPR013324">
    <property type="entry name" value="RNA_pol_sigma_r3/r4-like"/>
</dbReference>
<dbReference type="SUPFAM" id="SSF88946">
    <property type="entry name" value="Sigma2 domain of RNA polymerase sigma factors"/>
    <property type="match status" value="1"/>
</dbReference>
<dbReference type="Gene3D" id="1.10.1740.10">
    <property type="match status" value="1"/>
</dbReference>
<keyword evidence="3" id="KW-0731">Sigma factor</keyword>
<comment type="similarity">
    <text evidence="1">Belongs to the sigma-70 factor family. ECF subfamily.</text>
</comment>
<dbReference type="SUPFAM" id="SSF88659">
    <property type="entry name" value="Sigma3 and sigma4 domains of RNA polymerase sigma factors"/>
    <property type="match status" value="1"/>
</dbReference>
<dbReference type="PANTHER" id="PTHR43133">
    <property type="entry name" value="RNA POLYMERASE ECF-TYPE SIGMA FACTO"/>
    <property type="match status" value="1"/>
</dbReference>
<dbReference type="PANTHER" id="PTHR43133:SF46">
    <property type="entry name" value="RNA POLYMERASE SIGMA-70 FACTOR ECF SUBFAMILY"/>
    <property type="match status" value="1"/>
</dbReference>
<dbReference type="InterPro" id="IPR007627">
    <property type="entry name" value="RNA_pol_sigma70_r2"/>
</dbReference>
<keyword evidence="8" id="KW-1185">Reference proteome</keyword>
<evidence type="ECO:0000256" key="2">
    <source>
        <dbReference type="ARBA" id="ARBA00023015"/>
    </source>
</evidence>
<dbReference type="NCBIfam" id="TIGR02937">
    <property type="entry name" value="sigma70-ECF"/>
    <property type="match status" value="1"/>
</dbReference>
<organism evidence="7 8">
    <name type="scientific">Chitinophaga horti</name>
    <dbReference type="NCBI Taxonomy" id="2920382"/>
    <lineage>
        <taxon>Bacteria</taxon>
        <taxon>Pseudomonadati</taxon>
        <taxon>Bacteroidota</taxon>
        <taxon>Chitinophagia</taxon>
        <taxon>Chitinophagales</taxon>
        <taxon>Chitinophagaceae</taxon>
        <taxon>Chitinophaga</taxon>
    </lineage>
</organism>
<keyword evidence="2" id="KW-0805">Transcription regulation</keyword>
<evidence type="ECO:0000259" key="6">
    <source>
        <dbReference type="Pfam" id="PF08281"/>
    </source>
</evidence>
<evidence type="ECO:0000259" key="5">
    <source>
        <dbReference type="Pfam" id="PF04542"/>
    </source>
</evidence>
<dbReference type="Proteomes" id="UP001162741">
    <property type="component" value="Chromosome"/>
</dbReference>
<dbReference type="RefSeq" id="WP_264279688.1">
    <property type="nucleotide sequence ID" value="NZ_CP107006.1"/>
</dbReference>
<accession>A0ABY6IV19</accession>
<dbReference type="Pfam" id="PF08281">
    <property type="entry name" value="Sigma70_r4_2"/>
    <property type="match status" value="1"/>
</dbReference>
<protein>
    <submittedName>
        <fullName evidence="7">Sigma-70 family RNA polymerase sigma factor</fullName>
    </submittedName>
</protein>
<keyword evidence="4" id="KW-0804">Transcription</keyword>
<dbReference type="InterPro" id="IPR039425">
    <property type="entry name" value="RNA_pol_sigma-70-like"/>
</dbReference>
<evidence type="ECO:0000256" key="4">
    <source>
        <dbReference type="ARBA" id="ARBA00023163"/>
    </source>
</evidence>
<dbReference type="InterPro" id="IPR036388">
    <property type="entry name" value="WH-like_DNA-bd_sf"/>
</dbReference>
<dbReference type="EMBL" id="CP107006">
    <property type="protein sequence ID" value="UYQ91218.1"/>
    <property type="molecule type" value="Genomic_DNA"/>
</dbReference>
<gene>
    <name evidence="7" type="ORF">MKQ68_14070</name>
</gene>
<dbReference type="Gene3D" id="1.10.10.10">
    <property type="entry name" value="Winged helix-like DNA-binding domain superfamily/Winged helix DNA-binding domain"/>
    <property type="match status" value="1"/>
</dbReference>
<reference evidence="7" key="1">
    <citation type="submission" date="2022-10" db="EMBL/GenBank/DDBJ databases">
        <title>Chitinophaga sp. nov., isolated from soil.</title>
        <authorList>
            <person name="Jeon C.O."/>
        </authorList>
    </citation>
    <scope>NUCLEOTIDE SEQUENCE</scope>
    <source>
        <strain evidence="7">R8</strain>
    </source>
</reference>
<dbReference type="Pfam" id="PF04542">
    <property type="entry name" value="Sigma70_r2"/>
    <property type="match status" value="1"/>
</dbReference>
<dbReference type="InterPro" id="IPR013249">
    <property type="entry name" value="RNA_pol_sigma70_r4_t2"/>
</dbReference>
<proteinExistence type="inferred from homology"/>
<feature type="domain" description="RNA polymerase sigma factor 70 region 4 type 2" evidence="6">
    <location>
        <begin position="111"/>
        <end position="160"/>
    </location>
</feature>
<evidence type="ECO:0000256" key="3">
    <source>
        <dbReference type="ARBA" id="ARBA00023082"/>
    </source>
</evidence>